<reference evidence="3" key="2">
    <citation type="submission" date="2020-05" db="UniProtKB">
        <authorList>
            <consortium name="EnsemblMetazoa"/>
        </authorList>
    </citation>
    <scope>IDENTIFICATION</scope>
    <source>
        <strain evidence="3">IAEA</strain>
    </source>
</reference>
<dbReference type="STRING" id="7398.A0A1A9Z8F2"/>
<keyword evidence="1" id="KW-0175">Coiled coil</keyword>
<reference evidence="4" key="1">
    <citation type="submission" date="2014-03" db="EMBL/GenBank/DDBJ databases">
        <authorList>
            <person name="Aksoy S."/>
            <person name="Warren W."/>
            <person name="Wilson R.K."/>
        </authorList>
    </citation>
    <scope>NUCLEOTIDE SEQUENCE [LARGE SCALE GENOMIC DNA]</scope>
    <source>
        <strain evidence="4">IAEA</strain>
    </source>
</reference>
<sequence>MLLESIQKPPLDSLERGRQENNGISGRRFYALQAFYPKQTSVRCTSFYINLIDIPQKGGRNGGKESIVTHIHILISKMQESVVDVRGRPTSPITASSCRLRAEPRFCVTPHSTGMNLHKIAVHKRLRQTENSPVYDQQSEKTEVVTSGQDGHQLISKQSRALERPQILSISPVPKKSDVAVSMGNRTQRRTLASLVICGFRYVLRTFAPSAIINLWSSASTVDMAASNAITIPSEILCRQITENFEKQIRKFSNSELFGSDAARFIGQLNEIFLGRLQHIDKTAPNNADLRLTICQEWVDILLKITESLVKNTEQMELEMSKRLNNVQYNVGSHHGQGNELLHYRKDLNTLVKVIRNAYHNRCWDFQGIDLVTTSRSQVLGIHGATGQDLRNKGGSVGLEESENSLAAVVAEKQREIEKLKQKLNSVEGEMRNAKKTIQLKERLIKELIDDLKNTNLTLTKTDIQELLSETLKFLLKKS</sequence>
<accession>A0A1A9Z8F2</accession>
<dbReference type="Proteomes" id="UP000092445">
    <property type="component" value="Unassembled WGS sequence"/>
</dbReference>
<dbReference type="AlphaFoldDB" id="A0A1A9Z8F2"/>
<evidence type="ECO:0000256" key="1">
    <source>
        <dbReference type="SAM" id="Coils"/>
    </source>
</evidence>
<proteinExistence type="predicted"/>
<evidence type="ECO:0000313" key="3">
    <source>
        <dbReference type="EnsemblMetazoa" id="GPAI006894-PA"/>
    </source>
</evidence>
<feature type="coiled-coil region" evidence="1">
    <location>
        <begin position="399"/>
        <end position="451"/>
    </location>
</feature>
<name>A0A1A9Z8F2_GLOPL</name>
<organism evidence="3 4">
    <name type="scientific">Glossina pallidipes</name>
    <name type="common">Tsetse fly</name>
    <dbReference type="NCBI Taxonomy" id="7398"/>
    <lineage>
        <taxon>Eukaryota</taxon>
        <taxon>Metazoa</taxon>
        <taxon>Ecdysozoa</taxon>
        <taxon>Arthropoda</taxon>
        <taxon>Hexapoda</taxon>
        <taxon>Insecta</taxon>
        <taxon>Pterygota</taxon>
        <taxon>Neoptera</taxon>
        <taxon>Endopterygota</taxon>
        <taxon>Diptera</taxon>
        <taxon>Brachycera</taxon>
        <taxon>Muscomorpha</taxon>
        <taxon>Hippoboscoidea</taxon>
        <taxon>Glossinidae</taxon>
        <taxon>Glossina</taxon>
    </lineage>
</organism>
<feature type="region of interest" description="Disordered" evidence="2">
    <location>
        <begin position="129"/>
        <end position="151"/>
    </location>
</feature>
<protein>
    <submittedName>
        <fullName evidence="3">Uncharacterized protein</fullName>
    </submittedName>
</protein>
<dbReference type="VEuPathDB" id="VectorBase:GPAI006894"/>
<dbReference type="EnsemblMetazoa" id="GPAI006894-RA">
    <property type="protein sequence ID" value="GPAI006894-PA"/>
    <property type="gene ID" value="GPAI006894"/>
</dbReference>
<evidence type="ECO:0000313" key="4">
    <source>
        <dbReference type="Proteomes" id="UP000092445"/>
    </source>
</evidence>
<keyword evidence="4" id="KW-1185">Reference proteome</keyword>
<evidence type="ECO:0000256" key="2">
    <source>
        <dbReference type="SAM" id="MobiDB-lite"/>
    </source>
</evidence>